<evidence type="ECO:0000256" key="4">
    <source>
        <dbReference type="SAM" id="MobiDB-lite"/>
    </source>
</evidence>
<comment type="caution">
    <text evidence="5">The sequence shown here is derived from an EMBL/GenBank/DDBJ whole genome shotgun (WGS) entry which is preliminary data.</text>
</comment>
<keyword evidence="6" id="KW-1185">Reference proteome</keyword>
<gene>
    <name evidence="5" type="ORF">DUNSADRAFT_7506</name>
</gene>
<protein>
    <recommendedName>
        <fullName evidence="7">BRO1 domain-containing protein</fullName>
    </recommendedName>
</protein>
<keyword evidence="2" id="KW-0689">Ribosomal protein</keyword>
<sequence length="446" mass="47830">MESFKDKVDRSWGDGLGRFADGRLRMLMQVSGGSQKRPGKDSLSHEELRKCACQPWLNQELTDDVLDGFFEESAEFCTQALLDPRITLACGKSDDNLVASIRKTFIALWRCKRSLGMDWQSCILGRLLGALQELAESLIKAARERGIGATEGGSVLQNGANCGTGTGARLDLSSSAAGAGAESARAAGAEADGAAGAEAAGAAEGIRPVASGTSQPYQPEQPTPTESDPSPSRPSDFTASSSSADPANALLKSKDGQARQFAILHRAARTYMDFARKIYDTSKSDGCKTCSNQGVNVICSFRALVYACKLLADMASSPQPVHSNESNATQEVFEEETLCMSVSTGIANVAALSLATDYPTLASIPHSVINGYKNVLGLSLATGFSLSQKMERKYDLLFVELTQSAFNQEQEELRIERAREASSFFRDVKVEWTNAKGDDPVTLCNR</sequence>
<reference evidence="5" key="1">
    <citation type="submission" date="2017-08" db="EMBL/GenBank/DDBJ databases">
        <authorList>
            <person name="Polle J.E."/>
            <person name="Barry K."/>
            <person name="Cushman J."/>
            <person name="Schmutz J."/>
            <person name="Tran D."/>
            <person name="Hathwaick L.T."/>
            <person name="Yim W.C."/>
            <person name="Jenkins J."/>
            <person name="Mckie-Krisberg Z.M."/>
            <person name="Prochnik S."/>
            <person name="Lindquist E."/>
            <person name="Dockter R.B."/>
            <person name="Adam C."/>
            <person name="Molina H."/>
            <person name="Bunkerborg J."/>
            <person name="Jin E."/>
            <person name="Buchheim M."/>
            <person name="Magnuson J."/>
        </authorList>
    </citation>
    <scope>NUCLEOTIDE SEQUENCE</scope>
    <source>
        <strain evidence="5">CCAP 19/18</strain>
    </source>
</reference>
<keyword evidence="3" id="KW-0687">Ribonucleoprotein</keyword>
<evidence type="ECO:0008006" key="7">
    <source>
        <dbReference type="Google" id="ProtNLM"/>
    </source>
</evidence>
<dbReference type="PANTHER" id="PTHR45699:SF3">
    <property type="entry name" value="LARGE RIBOSOMAL SUBUNIT PROTEIN UL10"/>
    <property type="match status" value="1"/>
</dbReference>
<organism evidence="5 6">
    <name type="scientific">Dunaliella salina</name>
    <name type="common">Green alga</name>
    <name type="synonym">Protococcus salinus</name>
    <dbReference type="NCBI Taxonomy" id="3046"/>
    <lineage>
        <taxon>Eukaryota</taxon>
        <taxon>Viridiplantae</taxon>
        <taxon>Chlorophyta</taxon>
        <taxon>core chlorophytes</taxon>
        <taxon>Chlorophyceae</taxon>
        <taxon>CS clade</taxon>
        <taxon>Chlamydomonadales</taxon>
        <taxon>Dunaliellaceae</taxon>
        <taxon>Dunaliella</taxon>
    </lineage>
</organism>
<evidence type="ECO:0000256" key="1">
    <source>
        <dbReference type="ARBA" id="ARBA00008889"/>
    </source>
</evidence>
<feature type="region of interest" description="Disordered" evidence="4">
    <location>
        <begin position="209"/>
        <end position="251"/>
    </location>
</feature>
<dbReference type="Proteomes" id="UP000815325">
    <property type="component" value="Unassembled WGS sequence"/>
</dbReference>
<dbReference type="PANTHER" id="PTHR45699">
    <property type="entry name" value="60S ACIDIC RIBOSOMAL PROTEIN P0"/>
    <property type="match status" value="1"/>
</dbReference>
<dbReference type="InterPro" id="IPR050323">
    <property type="entry name" value="Ribosomal_protein_uL10"/>
</dbReference>
<evidence type="ECO:0000256" key="3">
    <source>
        <dbReference type="ARBA" id="ARBA00023274"/>
    </source>
</evidence>
<evidence type="ECO:0000256" key="2">
    <source>
        <dbReference type="ARBA" id="ARBA00022980"/>
    </source>
</evidence>
<dbReference type="EMBL" id="MU069708">
    <property type="protein sequence ID" value="KAF5835379.1"/>
    <property type="molecule type" value="Genomic_DNA"/>
</dbReference>
<feature type="compositionally biased region" description="Low complexity" evidence="4">
    <location>
        <begin position="213"/>
        <end position="227"/>
    </location>
</feature>
<evidence type="ECO:0000313" key="6">
    <source>
        <dbReference type="Proteomes" id="UP000815325"/>
    </source>
</evidence>
<name>A0ABQ7GL87_DUNSA</name>
<accession>A0ABQ7GL87</accession>
<evidence type="ECO:0000313" key="5">
    <source>
        <dbReference type="EMBL" id="KAF5835379.1"/>
    </source>
</evidence>
<proteinExistence type="inferred from homology"/>
<feature type="compositionally biased region" description="Polar residues" evidence="4">
    <location>
        <begin position="228"/>
        <end position="245"/>
    </location>
</feature>
<comment type="similarity">
    <text evidence="1">Belongs to the universal ribosomal protein uL10 family.</text>
</comment>